<evidence type="ECO:0000256" key="8">
    <source>
        <dbReference type="ARBA" id="ARBA00023136"/>
    </source>
</evidence>
<dbReference type="PANTHER" id="PTHR32502:SF8">
    <property type="entry name" value="N-ACETYLGALACTOSAMINE PERMEASE IIC COMPONENT 1"/>
    <property type="match status" value="1"/>
</dbReference>
<dbReference type="Proteomes" id="UP000563523">
    <property type="component" value="Unassembled WGS sequence"/>
</dbReference>
<evidence type="ECO:0000256" key="7">
    <source>
        <dbReference type="ARBA" id="ARBA00022989"/>
    </source>
</evidence>
<evidence type="ECO:0000313" key="11">
    <source>
        <dbReference type="Proteomes" id="UP000563523"/>
    </source>
</evidence>
<dbReference type="GO" id="GO:0009401">
    <property type="term" value="P:phosphoenolpyruvate-dependent sugar phosphotransferase system"/>
    <property type="evidence" value="ECO:0007669"/>
    <property type="project" value="UniProtKB-KW"/>
</dbReference>
<evidence type="ECO:0000256" key="6">
    <source>
        <dbReference type="ARBA" id="ARBA00022692"/>
    </source>
</evidence>
<protein>
    <submittedName>
        <fullName evidence="10">PTS sugar transporter subunit IIC</fullName>
    </submittedName>
</protein>
<dbReference type="InterPro" id="IPR050303">
    <property type="entry name" value="GatZ_KbaZ_carbometab"/>
</dbReference>
<comment type="subcellular location">
    <subcellularLocation>
        <location evidence="1">Cell membrane</location>
        <topology evidence="1">Multi-pass membrane protein</topology>
    </subcellularLocation>
</comment>
<dbReference type="EMBL" id="JABZEC010000003">
    <property type="protein sequence ID" value="NVY96384.1"/>
    <property type="molecule type" value="Genomic_DNA"/>
</dbReference>
<comment type="caution">
    <text evidence="10">The sequence shown here is derived from an EMBL/GenBank/DDBJ whole genome shotgun (WGS) entry which is preliminary data.</text>
</comment>
<keyword evidence="2" id="KW-0813">Transport</keyword>
<feature type="transmembrane region" description="Helical" evidence="9">
    <location>
        <begin position="134"/>
        <end position="158"/>
    </location>
</feature>
<evidence type="ECO:0000256" key="4">
    <source>
        <dbReference type="ARBA" id="ARBA00022597"/>
    </source>
</evidence>
<keyword evidence="5" id="KW-0598">Phosphotransferase system</keyword>
<evidence type="ECO:0000256" key="5">
    <source>
        <dbReference type="ARBA" id="ARBA00022683"/>
    </source>
</evidence>
<name>A0A850QX44_9LACO</name>
<feature type="transmembrane region" description="Helical" evidence="9">
    <location>
        <begin position="178"/>
        <end position="196"/>
    </location>
</feature>
<dbReference type="Pfam" id="PF03609">
    <property type="entry name" value="EII-Sor"/>
    <property type="match status" value="1"/>
</dbReference>
<gene>
    <name evidence="10" type="ORF">HU830_04250</name>
</gene>
<feature type="transmembrane region" description="Helical" evidence="9">
    <location>
        <begin position="90"/>
        <end position="113"/>
    </location>
</feature>
<sequence>MTNAFLVGLVAALIWFVEKMGGTPMVNRPLVISTVVGLVLGDVRSGIMIGASLELVFMGAIQVGAAVPPDVLVGASLGTAFAILSGKGSAVALTLALPIALLAQSLKVIIFIVRSWFMNYAVTLAKRTNVKGLWWLNMGGLLLQSLMYFVVVFVALLFGSHAVDSFVQAVPKVIMNGLTVAGNLLPAVGFGLLLLPMMNRKNFLYFLLGFLMIAYGKLPIVAVTLLGVILAFVIVFEKKPRETNNTPAKTAANTNQDDNMEDLFDA</sequence>
<reference evidence="10 11" key="1">
    <citation type="submission" date="2020-06" db="EMBL/GenBank/DDBJ databases">
        <authorList>
            <person name="Kang J."/>
        </authorList>
    </citation>
    <scope>NUCLEOTIDE SEQUENCE [LARGE SCALE GENOMIC DNA]</scope>
    <source>
        <strain evidence="10 11">DCY120</strain>
    </source>
</reference>
<dbReference type="InterPro" id="IPR004700">
    <property type="entry name" value="PTS_IIC_man"/>
</dbReference>
<feature type="transmembrane region" description="Helical" evidence="9">
    <location>
        <begin position="203"/>
        <end position="236"/>
    </location>
</feature>
<evidence type="ECO:0000256" key="9">
    <source>
        <dbReference type="SAM" id="Phobius"/>
    </source>
</evidence>
<keyword evidence="11" id="KW-1185">Reference proteome</keyword>
<evidence type="ECO:0000313" key="10">
    <source>
        <dbReference type="EMBL" id="NVY96384.1"/>
    </source>
</evidence>
<keyword evidence="4 10" id="KW-0762">Sugar transport</keyword>
<proteinExistence type="predicted"/>
<dbReference type="AlphaFoldDB" id="A0A850QX44"/>
<dbReference type="PANTHER" id="PTHR32502">
    <property type="entry name" value="N-ACETYLGALACTOSAMINE PERMEASE II COMPONENT-RELATED"/>
    <property type="match status" value="1"/>
</dbReference>
<keyword evidence="3" id="KW-1003">Cell membrane</keyword>
<evidence type="ECO:0000256" key="2">
    <source>
        <dbReference type="ARBA" id="ARBA00022448"/>
    </source>
</evidence>
<keyword evidence="6 9" id="KW-0812">Transmembrane</keyword>
<evidence type="ECO:0000256" key="1">
    <source>
        <dbReference type="ARBA" id="ARBA00004651"/>
    </source>
</evidence>
<keyword evidence="7 9" id="KW-1133">Transmembrane helix</keyword>
<dbReference type="GO" id="GO:0005886">
    <property type="term" value="C:plasma membrane"/>
    <property type="evidence" value="ECO:0007669"/>
    <property type="project" value="UniProtKB-SubCell"/>
</dbReference>
<accession>A0A850QX44</accession>
<dbReference type="RefSeq" id="WP_176942546.1">
    <property type="nucleotide sequence ID" value="NZ_JABZEC010000003.1"/>
</dbReference>
<keyword evidence="8 9" id="KW-0472">Membrane</keyword>
<evidence type="ECO:0000256" key="3">
    <source>
        <dbReference type="ARBA" id="ARBA00022475"/>
    </source>
</evidence>
<dbReference type="PROSITE" id="PS51106">
    <property type="entry name" value="PTS_EIIC_TYPE_4"/>
    <property type="match status" value="1"/>
</dbReference>
<organism evidence="10 11">
    <name type="scientific">Bombilactobacillus apium</name>
    <dbReference type="NCBI Taxonomy" id="2675299"/>
    <lineage>
        <taxon>Bacteria</taxon>
        <taxon>Bacillati</taxon>
        <taxon>Bacillota</taxon>
        <taxon>Bacilli</taxon>
        <taxon>Lactobacillales</taxon>
        <taxon>Lactobacillaceae</taxon>
        <taxon>Bombilactobacillus</taxon>
    </lineage>
</organism>